<evidence type="ECO:0000259" key="4">
    <source>
        <dbReference type="Pfam" id="PF13649"/>
    </source>
</evidence>
<proteinExistence type="predicted"/>
<reference evidence="5 6" key="1">
    <citation type="submission" date="2019-04" db="EMBL/GenBank/DDBJ databases">
        <title>Friends and foes A comparative genomics study of 23 Aspergillus species from section Flavi.</title>
        <authorList>
            <consortium name="DOE Joint Genome Institute"/>
            <person name="Kjaerbolling I."/>
            <person name="Vesth T."/>
            <person name="Frisvad J.C."/>
            <person name="Nybo J.L."/>
            <person name="Theobald S."/>
            <person name="Kildgaard S."/>
            <person name="Isbrandt T."/>
            <person name="Kuo A."/>
            <person name="Sato A."/>
            <person name="Lyhne E.K."/>
            <person name="Kogle M.E."/>
            <person name="Wiebenga A."/>
            <person name="Kun R.S."/>
            <person name="Lubbers R.J."/>
            <person name="Makela M.R."/>
            <person name="Barry K."/>
            <person name="Chovatia M."/>
            <person name="Clum A."/>
            <person name="Daum C."/>
            <person name="Haridas S."/>
            <person name="He G."/>
            <person name="LaButti K."/>
            <person name="Lipzen A."/>
            <person name="Mondo S."/>
            <person name="Riley R."/>
            <person name="Salamov A."/>
            <person name="Simmons B.A."/>
            <person name="Magnuson J.K."/>
            <person name="Henrissat B."/>
            <person name="Mortensen U.H."/>
            <person name="Larsen T.O."/>
            <person name="Devries R.P."/>
            <person name="Grigoriev I.V."/>
            <person name="Machida M."/>
            <person name="Baker S.E."/>
            <person name="Andersen M.R."/>
        </authorList>
    </citation>
    <scope>NUCLEOTIDE SEQUENCE [LARGE SCALE GENOMIC DNA]</scope>
    <source>
        <strain evidence="5 6">CBS 151.66</strain>
    </source>
</reference>
<dbReference type="InterPro" id="IPR029063">
    <property type="entry name" value="SAM-dependent_MTases_sf"/>
</dbReference>
<accession>A0A5N5X763</accession>
<evidence type="ECO:0000256" key="1">
    <source>
        <dbReference type="ARBA" id="ARBA00022603"/>
    </source>
</evidence>
<sequence length="296" mass="32812">MTDTQIVADWYNQNVTVEHDRLKGRCLEFSISLRVIHQCVEQLAWRVERPLTILDLGGGTGRYAVELARKGHSVTLVDISQSELDLAKSFAAESGVTLKAVVQADARTIQVHPKGEDSQNIFTQSIYDMILCQGPMYHLLEESERLHVLCACASMLQPGGILVTAFVTRYAHLRDIAQRDPDRLAMEFESFYKEYLSSGKYTRNASMPSYHTNAKEAGELFWEVDGLLRARGAPGLTLNRVVACEGFLGGGLAGKLGALSPEAYERWVDVVVQSSEDEELLGNADHLLAVAERVLQ</sequence>
<keyword evidence="1 5" id="KW-0489">Methyltransferase</keyword>
<feature type="domain" description="Methyltransferase" evidence="4">
    <location>
        <begin position="53"/>
        <end position="160"/>
    </location>
</feature>
<organism evidence="5 6">
    <name type="scientific">Aspergillus leporis</name>
    <dbReference type="NCBI Taxonomy" id="41062"/>
    <lineage>
        <taxon>Eukaryota</taxon>
        <taxon>Fungi</taxon>
        <taxon>Dikarya</taxon>
        <taxon>Ascomycota</taxon>
        <taxon>Pezizomycotina</taxon>
        <taxon>Eurotiomycetes</taxon>
        <taxon>Eurotiomycetidae</taxon>
        <taxon>Eurotiales</taxon>
        <taxon>Aspergillaceae</taxon>
        <taxon>Aspergillus</taxon>
        <taxon>Aspergillus subgen. Circumdati</taxon>
    </lineage>
</organism>
<dbReference type="GO" id="GO:0032259">
    <property type="term" value="P:methylation"/>
    <property type="evidence" value="ECO:0007669"/>
    <property type="project" value="UniProtKB-KW"/>
</dbReference>
<dbReference type="SUPFAM" id="SSF53335">
    <property type="entry name" value="S-adenosyl-L-methionine-dependent methyltransferases"/>
    <property type="match status" value="1"/>
</dbReference>
<dbReference type="GO" id="GO:0008168">
    <property type="term" value="F:methyltransferase activity"/>
    <property type="evidence" value="ECO:0007669"/>
    <property type="project" value="UniProtKB-KW"/>
</dbReference>
<dbReference type="InterPro" id="IPR041698">
    <property type="entry name" value="Methyltransf_25"/>
</dbReference>
<dbReference type="Proteomes" id="UP000326565">
    <property type="component" value="Unassembled WGS sequence"/>
</dbReference>
<dbReference type="OrthoDB" id="3436015at2759"/>
<gene>
    <name evidence="5" type="ORF">BDV29DRAFT_201084</name>
</gene>
<keyword evidence="6" id="KW-1185">Reference proteome</keyword>
<dbReference type="Gene3D" id="3.40.50.150">
    <property type="entry name" value="Vaccinia Virus protein VP39"/>
    <property type="match status" value="1"/>
</dbReference>
<dbReference type="Pfam" id="PF13649">
    <property type="entry name" value="Methyltransf_25"/>
    <property type="match status" value="1"/>
</dbReference>
<dbReference type="PANTHER" id="PTHR43464:SF19">
    <property type="entry name" value="UBIQUINONE BIOSYNTHESIS O-METHYLTRANSFERASE, MITOCHONDRIAL"/>
    <property type="match status" value="1"/>
</dbReference>
<dbReference type="AlphaFoldDB" id="A0A5N5X763"/>
<name>A0A5N5X763_9EURO</name>
<evidence type="ECO:0000313" key="5">
    <source>
        <dbReference type="EMBL" id="KAB8075142.1"/>
    </source>
</evidence>
<evidence type="ECO:0000313" key="6">
    <source>
        <dbReference type="Proteomes" id="UP000326565"/>
    </source>
</evidence>
<dbReference type="EMBL" id="ML732199">
    <property type="protein sequence ID" value="KAB8075142.1"/>
    <property type="molecule type" value="Genomic_DNA"/>
</dbReference>
<dbReference type="CDD" id="cd02440">
    <property type="entry name" value="AdoMet_MTases"/>
    <property type="match status" value="1"/>
</dbReference>
<keyword evidence="2 5" id="KW-0808">Transferase</keyword>
<evidence type="ECO:0000256" key="3">
    <source>
        <dbReference type="ARBA" id="ARBA00022691"/>
    </source>
</evidence>
<evidence type="ECO:0000256" key="2">
    <source>
        <dbReference type="ARBA" id="ARBA00022679"/>
    </source>
</evidence>
<protein>
    <submittedName>
        <fullName evidence="5">S-adenosyl-L-methionine-dependent methyltransferase</fullName>
    </submittedName>
</protein>
<dbReference type="PANTHER" id="PTHR43464">
    <property type="entry name" value="METHYLTRANSFERASE"/>
    <property type="match status" value="1"/>
</dbReference>
<keyword evidence="3" id="KW-0949">S-adenosyl-L-methionine</keyword>